<keyword evidence="5" id="KW-1185">Reference proteome</keyword>
<evidence type="ECO:0000313" key="4">
    <source>
        <dbReference type="EMBL" id="KAL3798603.1"/>
    </source>
</evidence>
<evidence type="ECO:0008006" key="6">
    <source>
        <dbReference type="Google" id="ProtNLM"/>
    </source>
</evidence>
<dbReference type="EMBL" id="JALLPJ020000212">
    <property type="protein sequence ID" value="KAL3798603.1"/>
    <property type="molecule type" value="Genomic_DNA"/>
</dbReference>
<evidence type="ECO:0000256" key="3">
    <source>
        <dbReference type="SAM" id="SignalP"/>
    </source>
</evidence>
<feature type="transmembrane region" description="Helical" evidence="2">
    <location>
        <begin position="254"/>
        <end position="278"/>
    </location>
</feature>
<protein>
    <recommendedName>
        <fullName evidence="6">Protein BIG1</fullName>
    </recommendedName>
</protein>
<organism evidence="4 5">
    <name type="scientific">Cyclotella atomus</name>
    <dbReference type="NCBI Taxonomy" id="382360"/>
    <lineage>
        <taxon>Eukaryota</taxon>
        <taxon>Sar</taxon>
        <taxon>Stramenopiles</taxon>
        <taxon>Ochrophyta</taxon>
        <taxon>Bacillariophyta</taxon>
        <taxon>Coscinodiscophyceae</taxon>
        <taxon>Thalassiosirophycidae</taxon>
        <taxon>Stephanodiscales</taxon>
        <taxon>Stephanodiscaceae</taxon>
        <taxon>Cyclotella</taxon>
    </lineage>
</organism>
<keyword evidence="2" id="KW-0812">Transmembrane</keyword>
<keyword evidence="2" id="KW-0472">Membrane</keyword>
<evidence type="ECO:0000256" key="1">
    <source>
        <dbReference type="SAM" id="MobiDB-lite"/>
    </source>
</evidence>
<accession>A0ABD3QE15</accession>
<sequence length="295" mass="31773">MKLSALIATAIATTLGVATAAPAIVWKKGASSSSPIHTSEPIHARSLLASVNGESSSALAAVVFVVGRDADGSEGLRKLASSGSLPSVHERYASADSIHHSVSGVESARTVARDARTDYNGKVVEVTLDEFNRKLSSMTQTTPESENKISKSEQKRRRDIAQADILIVSVPPSDSFIDTIITSAIDSPSIQNVVLSSVRSIDEVKHARKLAVNEKFTKVSPRRRLEDAANVDANANANNQNMDGVYYVNMTPNIFAGLLFFFMFAFTAYLGLGCMNMIEGQDVYVKKMPHIGREV</sequence>
<comment type="caution">
    <text evidence="4">The sequence shown here is derived from an EMBL/GenBank/DDBJ whole genome shotgun (WGS) entry which is preliminary data.</text>
</comment>
<dbReference type="Proteomes" id="UP001530400">
    <property type="component" value="Unassembled WGS sequence"/>
</dbReference>
<proteinExistence type="predicted"/>
<feature type="compositionally biased region" description="Polar residues" evidence="1">
    <location>
        <begin position="134"/>
        <end position="144"/>
    </location>
</feature>
<reference evidence="4 5" key="1">
    <citation type="submission" date="2024-10" db="EMBL/GenBank/DDBJ databases">
        <title>Updated reference genomes for cyclostephanoid diatoms.</title>
        <authorList>
            <person name="Roberts W.R."/>
            <person name="Alverson A.J."/>
        </authorList>
    </citation>
    <scope>NUCLEOTIDE SEQUENCE [LARGE SCALE GENOMIC DNA]</scope>
    <source>
        <strain evidence="4 5">AJA010-31</strain>
    </source>
</reference>
<name>A0ABD3QE15_9STRA</name>
<gene>
    <name evidence="4" type="ORF">ACHAWO_014012</name>
</gene>
<feature type="chain" id="PRO_5044755747" description="Protein BIG1" evidence="3">
    <location>
        <begin position="21"/>
        <end position="295"/>
    </location>
</feature>
<evidence type="ECO:0000256" key="2">
    <source>
        <dbReference type="SAM" id="Phobius"/>
    </source>
</evidence>
<feature type="region of interest" description="Disordered" evidence="1">
    <location>
        <begin position="134"/>
        <end position="156"/>
    </location>
</feature>
<keyword evidence="3" id="KW-0732">Signal</keyword>
<evidence type="ECO:0000313" key="5">
    <source>
        <dbReference type="Proteomes" id="UP001530400"/>
    </source>
</evidence>
<keyword evidence="2" id="KW-1133">Transmembrane helix</keyword>
<feature type="signal peptide" evidence="3">
    <location>
        <begin position="1"/>
        <end position="20"/>
    </location>
</feature>
<dbReference type="AlphaFoldDB" id="A0ABD3QE15"/>